<keyword evidence="2" id="KW-0092">Biotin</keyword>
<dbReference type="Proteomes" id="UP001139971">
    <property type="component" value="Unassembled WGS sequence"/>
</dbReference>
<comment type="caution">
    <text evidence="2">Lacks conserved residue(s) required for the propagation of feature annotation.</text>
</comment>
<evidence type="ECO:0000256" key="2">
    <source>
        <dbReference type="HAMAP-Rule" id="MF_00978"/>
    </source>
</evidence>
<sequence>MHARDLVAALADGSALSGSALAARFGVTRTMVWKRIEELRAAGLDIDAAAGQGYRLAAPVELLDADAIRAAMRPDAAARCGDVAIHWQIDSTSSELLRRAANAPDLAVCLAEQQTAGRGRRGRAWQSPPACNVYLSLVKRFDRGMAGLVGLSLAVGVAVAQALEDCGARGIGLKWPNDVLADGRKLAGILVELGGEFLGPCHAVIGIGVNVRLPDAARAAIDQAATDLASASSAPTGRNRVVARLLECLVDRLDAFERDGFAACRADYARYDVLRDVPLVATDARGAHRGIGAGVDERGALRVRDGDAVALFDSAEVTVRRE</sequence>
<keyword evidence="2" id="KW-0067">ATP-binding</keyword>
<dbReference type="PROSITE" id="PS51733">
    <property type="entry name" value="BPL_LPL_CATALYTIC"/>
    <property type="match status" value="1"/>
</dbReference>
<organism evidence="4 5">
    <name type="scientific">Tahibacter soli</name>
    <dbReference type="NCBI Taxonomy" id="2983605"/>
    <lineage>
        <taxon>Bacteria</taxon>
        <taxon>Pseudomonadati</taxon>
        <taxon>Pseudomonadota</taxon>
        <taxon>Gammaproteobacteria</taxon>
        <taxon>Lysobacterales</taxon>
        <taxon>Rhodanobacteraceae</taxon>
        <taxon>Tahibacter</taxon>
    </lineage>
</organism>
<dbReference type="Pfam" id="PF08279">
    <property type="entry name" value="HTH_11"/>
    <property type="match status" value="1"/>
</dbReference>
<keyword evidence="2" id="KW-0547">Nucleotide-binding</keyword>
<reference evidence="4" key="1">
    <citation type="submission" date="2023-02" db="EMBL/GenBank/DDBJ databases">
        <title>Tahibacter soli sp. nov. isolated from soil.</title>
        <authorList>
            <person name="Baek J.H."/>
            <person name="Lee J.K."/>
            <person name="Choi D.G."/>
            <person name="Jeon C.O."/>
        </authorList>
    </citation>
    <scope>NUCLEOTIDE SEQUENCE</scope>
    <source>
        <strain evidence="4">BL</strain>
    </source>
</reference>
<dbReference type="Pfam" id="PF03099">
    <property type="entry name" value="BPL_LplA_LipB"/>
    <property type="match status" value="1"/>
</dbReference>
<comment type="catalytic activity">
    <reaction evidence="2">
        <text>biotin + L-lysyl-[protein] + ATP = N(6)-biotinyl-L-lysyl-[protein] + AMP + diphosphate + H(+)</text>
        <dbReference type="Rhea" id="RHEA:11756"/>
        <dbReference type="Rhea" id="RHEA-COMP:9752"/>
        <dbReference type="Rhea" id="RHEA-COMP:10505"/>
        <dbReference type="ChEBI" id="CHEBI:15378"/>
        <dbReference type="ChEBI" id="CHEBI:29969"/>
        <dbReference type="ChEBI" id="CHEBI:30616"/>
        <dbReference type="ChEBI" id="CHEBI:33019"/>
        <dbReference type="ChEBI" id="CHEBI:57586"/>
        <dbReference type="ChEBI" id="CHEBI:83144"/>
        <dbReference type="ChEBI" id="CHEBI:456215"/>
        <dbReference type="EC" id="6.3.4.15"/>
    </reaction>
</comment>
<dbReference type="InterPro" id="IPR019885">
    <property type="entry name" value="Tscrpt_reg_HTH_AsnC-type_CS"/>
</dbReference>
<gene>
    <name evidence="2" type="primary">birA</name>
    <name evidence="4" type="ORF">OD750_019405</name>
</gene>
<dbReference type="InterPro" id="IPR004408">
    <property type="entry name" value="Biotin_CoA_COase_ligase"/>
</dbReference>
<feature type="binding site" evidence="2">
    <location>
        <position position="185"/>
    </location>
    <ligand>
        <name>biotin</name>
        <dbReference type="ChEBI" id="CHEBI:57586"/>
    </ligand>
</feature>
<dbReference type="InterPro" id="IPR004143">
    <property type="entry name" value="BPL_LPL_catalytic"/>
</dbReference>
<dbReference type="PANTHER" id="PTHR12835">
    <property type="entry name" value="BIOTIN PROTEIN LIGASE"/>
    <property type="match status" value="1"/>
</dbReference>
<accession>A0A9X3YN21</accession>
<dbReference type="InterPro" id="IPR036390">
    <property type="entry name" value="WH_DNA-bd_sf"/>
</dbReference>
<evidence type="ECO:0000313" key="5">
    <source>
        <dbReference type="Proteomes" id="UP001139971"/>
    </source>
</evidence>
<dbReference type="NCBIfam" id="TIGR00121">
    <property type="entry name" value="birA_ligase"/>
    <property type="match status" value="1"/>
</dbReference>
<keyword evidence="2" id="KW-0238">DNA-binding</keyword>
<dbReference type="CDD" id="cd16442">
    <property type="entry name" value="BPL"/>
    <property type="match status" value="1"/>
</dbReference>
<feature type="binding site" evidence="2">
    <location>
        <begin position="118"/>
        <end position="120"/>
    </location>
    <ligand>
        <name>biotin</name>
        <dbReference type="ChEBI" id="CHEBI:57586"/>
    </ligand>
</feature>
<keyword evidence="2" id="KW-0678">Repressor</keyword>
<dbReference type="Gene3D" id="1.10.10.10">
    <property type="entry name" value="Winged helix-like DNA-binding domain superfamily/Winged helix DNA-binding domain"/>
    <property type="match status" value="1"/>
</dbReference>
<comment type="function">
    <text evidence="2">Acts both as a biotin--[acetyl-CoA-carboxylase] ligase and a biotin-operon repressor. In the presence of ATP, BirA activates biotin to form the BirA-biotinyl-5'-adenylate (BirA-bio-5'-AMP or holoBirA) complex. HoloBirA can either transfer the biotinyl moiety to the biotin carboxyl carrier protein (BCCP) subunit of acetyl-CoA carboxylase, or bind to the biotin operator site and inhibit transcription of the operon.</text>
</comment>
<dbReference type="SUPFAM" id="SSF46785">
    <property type="entry name" value="Winged helix' DNA-binding domain"/>
    <property type="match status" value="1"/>
</dbReference>
<keyword evidence="5" id="KW-1185">Reference proteome</keyword>
<dbReference type="InterPro" id="IPR013196">
    <property type="entry name" value="HTH_11"/>
</dbReference>
<dbReference type="AlphaFoldDB" id="A0A9X3YN21"/>
<dbReference type="GO" id="GO:0003677">
    <property type="term" value="F:DNA binding"/>
    <property type="evidence" value="ECO:0007669"/>
    <property type="project" value="UniProtKB-UniRule"/>
</dbReference>
<dbReference type="RefSeq" id="WP_263541039.1">
    <property type="nucleotide sequence ID" value="NZ_JAOVZO020000019.1"/>
</dbReference>
<dbReference type="GO" id="GO:0006355">
    <property type="term" value="P:regulation of DNA-templated transcription"/>
    <property type="evidence" value="ECO:0007669"/>
    <property type="project" value="UniProtKB-UniRule"/>
</dbReference>
<dbReference type="GO" id="GO:0005524">
    <property type="term" value="F:ATP binding"/>
    <property type="evidence" value="ECO:0007669"/>
    <property type="project" value="UniProtKB-UniRule"/>
</dbReference>
<dbReference type="EC" id="6.3.4.15" evidence="2"/>
<feature type="binding site" evidence="2">
    <location>
        <position position="114"/>
    </location>
    <ligand>
        <name>biotin</name>
        <dbReference type="ChEBI" id="CHEBI:57586"/>
    </ligand>
</feature>
<feature type="DNA-binding region" description="H-T-H motif" evidence="2">
    <location>
        <begin position="18"/>
        <end position="37"/>
    </location>
</feature>
<dbReference type="InterPro" id="IPR030855">
    <property type="entry name" value="Bifunct_BirA"/>
</dbReference>
<protein>
    <recommendedName>
        <fullName evidence="2">Bifunctional ligase/repressor BirA</fullName>
    </recommendedName>
    <alternativeName>
        <fullName evidence="2">Biotin operon repressor</fullName>
    </alternativeName>
    <alternativeName>
        <fullName evidence="2">Biotin--[acetyl-CoA-carboxylase] ligase</fullName>
        <ecNumber evidence="2">6.3.4.15</ecNumber>
    </alternativeName>
    <alternativeName>
        <fullName evidence="2">Biotin--protein ligase</fullName>
    </alternativeName>
    <alternativeName>
        <fullName evidence="2">Biotin-[acetyl-CoA carboxylase] synthetase</fullName>
    </alternativeName>
</protein>
<name>A0A9X3YN21_9GAMM</name>
<keyword evidence="1 2" id="KW-0436">Ligase</keyword>
<evidence type="ECO:0000256" key="1">
    <source>
        <dbReference type="ARBA" id="ARBA00022598"/>
    </source>
</evidence>
<feature type="domain" description="BPL/LPL catalytic" evidence="3">
    <location>
        <begin position="78"/>
        <end position="257"/>
    </location>
</feature>
<keyword evidence="2" id="KW-0804">Transcription</keyword>
<dbReference type="PROSITE" id="PS00519">
    <property type="entry name" value="HTH_ASNC_1"/>
    <property type="match status" value="1"/>
</dbReference>
<dbReference type="HAMAP" id="MF_00978">
    <property type="entry name" value="Bifunct_BirA"/>
    <property type="match status" value="1"/>
</dbReference>
<dbReference type="GO" id="GO:0005737">
    <property type="term" value="C:cytoplasm"/>
    <property type="evidence" value="ECO:0007669"/>
    <property type="project" value="TreeGrafter"/>
</dbReference>
<evidence type="ECO:0000313" key="4">
    <source>
        <dbReference type="EMBL" id="MDC8014717.1"/>
    </source>
</evidence>
<dbReference type="Gene3D" id="3.30.930.10">
    <property type="entry name" value="Bira Bifunctional Protein, Domain 2"/>
    <property type="match status" value="1"/>
</dbReference>
<dbReference type="InterPro" id="IPR045864">
    <property type="entry name" value="aa-tRNA-synth_II/BPL/LPL"/>
</dbReference>
<dbReference type="SUPFAM" id="SSF55681">
    <property type="entry name" value="Class II aaRS and biotin synthetases"/>
    <property type="match status" value="1"/>
</dbReference>
<dbReference type="EMBL" id="JAOVZO020000019">
    <property type="protein sequence ID" value="MDC8014717.1"/>
    <property type="molecule type" value="Genomic_DNA"/>
</dbReference>
<evidence type="ECO:0000259" key="3">
    <source>
        <dbReference type="PROSITE" id="PS51733"/>
    </source>
</evidence>
<proteinExistence type="inferred from homology"/>
<dbReference type="PANTHER" id="PTHR12835:SF5">
    <property type="entry name" value="BIOTIN--PROTEIN LIGASE"/>
    <property type="match status" value="1"/>
</dbReference>
<dbReference type="GO" id="GO:0004077">
    <property type="term" value="F:biotin--[biotin carboxyl-carrier protein] ligase activity"/>
    <property type="evidence" value="ECO:0007669"/>
    <property type="project" value="UniProtKB-UniRule"/>
</dbReference>
<dbReference type="InterPro" id="IPR036388">
    <property type="entry name" value="WH-like_DNA-bd_sf"/>
</dbReference>
<keyword evidence="2" id="KW-0805">Transcription regulation</keyword>
<comment type="similarity">
    <text evidence="2">Belongs to the biotin--protein ligase family.</text>
</comment>
<comment type="caution">
    <text evidence="4">The sequence shown here is derived from an EMBL/GenBank/DDBJ whole genome shotgun (WGS) entry which is preliminary data.</text>
</comment>